<name>A0ABV2SXS4_9FLAO</name>
<comment type="similarity">
    <text evidence="2">Belongs to the MscS (TC 1.A.23) family.</text>
</comment>
<dbReference type="PANTHER" id="PTHR30221:SF1">
    <property type="entry name" value="SMALL-CONDUCTANCE MECHANOSENSITIVE CHANNEL"/>
    <property type="match status" value="1"/>
</dbReference>
<dbReference type="InterPro" id="IPR011014">
    <property type="entry name" value="MscS_channel_TM-2"/>
</dbReference>
<protein>
    <submittedName>
        <fullName evidence="8">Mechanosensitive ion channel domain-containing protein</fullName>
    </submittedName>
</protein>
<evidence type="ECO:0000256" key="4">
    <source>
        <dbReference type="ARBA" id="ARBA00022989"/>
    </source>
</evidence>
<dbReference type="InterPro" id="IPR010920">
    <property type="entry name" value="LSM_dom_sf"/>
</dbReference>
<dbReference type="InterPro" id="IPR006685">
    <property type="entry name" value="MscS_channel_2nd"/>
</dbReference>
<evidence type="ECO:0000256" key="6">
    <source>
        <dbReference type="SAM" id="Phobius"/>
    </source>
</evidence>
<dbReference type="SUPFAM" id="SSF82861">
    <property type="entry name" value="Mechanosensitive channel protein MscS (YggB), transmembrane region"/>
    <property type="match status" value="1"/>
</dbReference>
<comment type="caution">
    <text evidence="8">The sequence shown here is derived from an EMBL/GenBank/DDBJ whole genome shotgun (WGS) entry which is preliminary data.</text>
</comment>
<dbReference type="Gene3D" id="2.30.30.60">
    <property type="match status" value="1"/>
</dbReference>
<evidence type="ECO:0000256" key="2">
    <source>
        <dbReference type="ARBA" id="ARBA00008017"/>
    </source>
</evidence>
<comment type="subcellular location">
    <subcellularLocation>
        <location evidence="1">Membrane</location>
        <topology evidence="1">Multi-pass membrane protein</topology>
    </subcellularLocation>
</comment>
<dbReference type="Gene3D" id="1.10.287.1260">
    <property type="match status" value="1"/>
</dbReference>
<feature type="transmembrane region" description="Helical" evidence="6">
    <location>
        <begin position="20"/>
        <end position="43"/>
    </location>
</feature>
<dbReference type="EMBL" id="JBEXAE010000010">
    <property type="protein sequence ID" value="MET6991961.1"/>
    <property type="molecule type" value="Genomic_DNA"/>
</dbReference>
<proteinExistence type="inferred from homology"/>
<accession>A0ABV2SXS4</accession>
<keyword evidence="5 6" id="KW-0472">Membrane</keyword>
<dbReference type="PANTHER" id="PTHR30221">
    <property type="entry name" value="SMALL-CONDUCTANCE MECHANOSENSITIVE CHANNEL"/>
    <property type="match status" value="1"/>
</dbReference>
<evidence type="ECO:0000256" key="1">
    <source>
        <dbReference type="ARBA" id="ARBA00004141"/>
    </source>
</evidence>
<evidence type="ECO:0000256" key="3">
    <source>
        <dbReference type="ARBA" id="ARBA00022692"/>
    </source>
</evidence>
<organism evidence="8 9">
    <name type="scientific">Sediminicola arcticus</name>
    <dbReference type="NCBI Taxonomy" id="1574308"/>
    <lineage>
        <taxon>Bacteria</taxon>
        <taxon>Pseudomonadati</taxon>
        <taxon>Bacteroidota</taxon>
        <taxon>Flavobacteriia</taxon>
        <taxon>Flavobacteriales</taxon>
        <taxon>Flavobacteriaceae</taxon>
        <taxon>Sediminicola</taxon>
    </lineage>
</organism>
<dbReference type="SUPFAM" id="SSF50182">
    <property type="entry name" value="Sm-like ribonucleoproteins"/>
    <property type="match status" value="1"/>
</dbReference>
<keyword evidence="3 6" id="KW-0812">Transmembrane</keyword>
<evidence type="ECO:0000256" key="5">
    <source>
        <dbReference type="ARBA" id="ARBA00023136"/>
    </source>
</evidence>
<evidence type="ECO:0000313" key="8">
    <source>
        <dbReference type="EMBL" id="MET6991961.1"/>
    </source>
</evidence>
<feature type="domain" description="Mechanosensitive ion channel MscS" evidence="7">
    <location>
        <begin position="117"/>
        <end position="174"/>
    </location>
</feature>
<gene>
    <name evidence="8" type="ORF">ABXZ36_15040</name>
</gene>
<dbReference type="RefSeq" id="WP_354616504.1">
    <property type="nucleotide sequence ID" value="NZ_JBEXAE010000010.1"/>
</dbReference>
<reference evidence="8 9" key="1">
    <citation type="submission" date="2024-07" db="EMBL/GenBank/DDBJ databases">
        <title>The genome sequence of type strain Sediminicola arcticus GDMCC 1.2805.</title>
        <authorList>
            <person name="Liu Y."/>
        </authorList>
    </citation>
    <scope>NUCLEOTIDE SEQUENCE [LARGE SCALE GENOMIC DNA]</scope>
    <source>
        <strain evidence="8 9">GDMCC 1.2805</strain>
    </source>
</reference>
<keyword evidence="4 6" id="KW-1133">Transmembrane helix</keyword>
<dbReference type="InterPro" id="IPR045275">
    <property type="entry name" value="MscS_archaea/bacteria_type"/>
</dbReference>
<feature type="transmembrane region" description="Helical" evidence="6">
    <location>
        <begin position="63"/>
        <end position="85"/>
    </location>
</feature>
<dbReference type="Proteomes" id="UP001549799">
    <property type="component" value="Unassembled WGS sequence"/>
</dbReference>
<keyword evidence="9" id="KW-1185">Reference proteome</keyword>
<sequence length="180" mass="20119">MIPYVQNISEKLLSSLEDNWTMFIRQIPGILLAILIVALGVFISKKIGNLSRKVISKKSDNPIMVNFLAKRIKLVLYTLVIMYALEVAGLQSIATGIFTAAGASAVIIGFAFRDIGENFISGIILSFNRPFNVNETVSIGDIFGKVKNIEFRYTKLRTFDGRDVYIPNSDVIKKTSFQLY</sequence>
<evidence type="ECO:0000259" key="7">
    <source>
        <dbReference type="Pfam" id="PF00924"/>
    </source>
</evidence>
<feature type="transmembrane region" description="Helical" evidence="6">
    <location>
        <begin position="91"/>
        <end position="112"/>
    </location>
</feature>
<dbReference type="InterPro" id="IPR008910">
    <property type="entry name" value="MSC_TM_helix"/>
</dbReference>
<dbReference type="InterPro" id="IPR023408">
    <property type="entry name" value="MscS_beta-dom_sf"/>
</dbReference>
<evidence type="ECO:0000313" key="9">
    <source>
        <dbReference type="Proteomes" id="UP001549799"/>
    </source>
</evidence>
<dbReference type="Pfam" id="PF00924">
    <property type="entry name" value="MS_channel_2nd"/>
    <property type="match status" value="1"/>
</dbReference>
<dbReference type="Pfam" id="PF05552">
    <property type="entry name" value="MS_channel_1st_1"/>
    <property type="match status" value="1"/>
</dbReference>